<feature type="binding site" evidence="6">
    <location>
        <position position="466"/>
    </location>
    <ligand>
        <name>Na(+)</name>
        <dbReference type="ChEBI" id="CHEBI:29101"/>
        <label>1</label>
    </ligand>
</feature>
<reference evidence="10" key="1">
    <citation type="submission" date="2025-08" db="UniProtKB">
        <authorList>
            <consortium name="Ensembl"/>
        </authorList>
    </citation>
    <scope>IDENTIFICATION</scope>
</reference>
<dbReference type="SUPFAM" id="SSF161070">
    <property type="entry name" value="SNF-like"/>
    <property type="match status" value="1"/>
</dbReference>
<name>A0A8C5JLV9_JUNHY</name>
<evidence type="ECO:0000256" key="1">
    <source>
        <dbReference type="ARBA" id="ARBA00004141"/>
    </source>
</evidence>
<feature type="disulfide bond" evidence="7">
    <location>
        <begin position="225"/>
        <end position="234"/>
    </location>
</feature>
<keyword evidence="4 9" id="KW-1133">Transmembrane helix</keyword>
<dbReference type="GO" id="GO:0089718">
    <property type="term" value="P:amino acid import across plasma membrane"/>
    <property type="evidence" value="ECO:0007669"/>
    <property type="project" value="TreeGrafter"/>
</dbReference>
<accession>A0A8C5JLV9</accession>
<dbReference type="AlphaFoldDB" id="A0A8C5JLV9"/>
<feature type="transmembrane region" description="Helical" evidence="9">
    <location>
        <begin position="144"/>
        <end position="165"/>
    </location>
</feature>
<feature type="binding site" evidence="6">
    <location>
        <position position="463"/>
    </location>
    <ligand>
        <name>Na(+)</name>
        <dbReference type="ChEBI" id="CHEBI:29101"/>
        <label>1</label>
    </ligand>
</feature>
<evidence type="ECO:0000256" key="6">
    <source>
        <dbReference type="PIRSR" id="PIRSR600175-1"/>
    </source>
</evidence>
<evidence type="ECO:0000256" key="2">
    <source>
        <dbReference type="ARBA" id="ARBA00022448"/>
    </source>
</evidence>
<evidence type="ECO:0000256" key="4">
    <source>
        <dbReference type="ARBA" id="ARBA00022989"/>
    </source>
</evidence>
<proteinExistence type="inferred from homology"/>
<evidence type="ECO:0000256" key="3">
    <source>
        <dbReference type="ARBA" id="ARBA00022692"/>
    </source>
</evidence>
<evidence type="ECO:0000256" key="7">
    <source>
        <dbReference type="PIRSR" id="PIRSR600175-2"/>
    </source>
</evidence>
<feature type="transmembrane region" description="Helical" evidence="9">
    <location>
        <begin position="310"/>
        <end position="327"/>
    </location>
</feature>
<comment type="similarity">
    <text evidence="8">Belongs to the sodium:neurotransmitter symporter (SNF) (TC 2.A.22) family.</text>
</comment>
<dbReference type="PROSITE" id="PS50267">
    <property type="entry name" value="NA_NEUROTRAN_SYMP_3"/>
    <property type="match status" value="1"/>
</dbReference>
<keyword evidence="7" id="KW-1015">Disulfide bond</keyword>
<reference evidence="10" key="2">
    <citation type="submission" date="2025-09" db="UniProtKB">
        <authorList>
            <consortium name="Ensembl"/>
        </authorList>
    </citation>
    <scope>IDENTIFICATION</scope>
</reference>
<dbReference type="PANTHER" id="PTHR11616:SF231">
    <property type="entry name" value="SODIUM-DEPENDENT PROLINE TRANSPORTER"/>
    <property type="match status" value="1"/>
</dbReference>
<dbReference type="Pfam" id="PF00209">
    <property type="entry name" value="SNF"/>
    <property type="match status" value="1"/>
</dbReference>
<keyword evidence="3 8" id="KW-0812">Transmembrane</keyword>
<feature type="transmembrane region" description="Helical" evidence="9">
    <location>
        <begin position="451"/>
        <end position="471"/>
    </location>
</feature>
<dbReference type="PROSITE" id="PS00754">
    <property type="entry name" value="NA_NEUROTRAN_SYMP_2"/>
    <property type="match status" value="1"/>
</dbReference>
<dbReference type="Ensembl" id="ENSJHYT00000024727.1">
    <property type="protein sequence ID" value="ENSJHYP00000020490.1"/>
    <property type="gene ID" value="ENSJHYG00000015256.1"/>
</dbReference>
<evidence type="ECO:0000313" key="11">
    <source>
        <dbReference type="Proteomes" id="UP000694408"/>
    </source>
</evidence>
<keyword evidence="2 8" id="KW-0813">Transport</keyword>
<feature type="binding site" evidence="6">
    <location>
        <position position="398"/>
    </location>
    <ligand>
        <name>Na(+)</name>
        <dbReference type="ChEBI" id="CHEBI:29101"/>
        <label>1</label>
    </ligand>
</feature>
<feature type="transmembrane region" description="Helical" evidence="9">
    <location>
        <begin position="359"/>
        <end position="380"/>
    </location>
</feature>
<keyword evidence="8" id="KW-0769">Symport</keyword>
<feature type="transmembrane region" description="Helical" evidence="9">
    <location>
        <begin position="524"/>
        <end position="545"/>
    </location>
</feature>
<feature type="binding site" evidence="6">
    <location>
        <position position="123"/>
    </location>
    <ligand>
        <name>Na(+)</name>
        <dbReference type="ChEBI" id="CHEBI:29101"/>
        <label>1</label>
    </ligand>
</feature>
<dbReference type="GO" id="GO:0005283">
    <property type="term" value="F:amino acid:sodium symporter activity"/>
    <property type="evidence" value="ECO:0007669"/>
    <property type="project" value="TreeGrafter"/>
</dbReference>
<organism evidence="10 11">
    <name type="scientific">Junco hyemalis</name>
    <name type="common">Dark-eyed junco</name>
    <dbReference type="NCBI Taxonomy" id="40217"/>
    <lineage>
        <taxon>Eukaryota</taxon>
        <taxon>Metazoa</taxon>
        <taxon>Chordata</taxon>
        <taxon>Craniata</taxon>
        <taxon>Vertebrata</taxon>
        <taxon>Euteleostomi</taxon>
        <taxon>Archelosauria</taxon>
        <taxon>Archosauria</taxon>
        <taxon>Dinosauria</taxon>
        <taxon>Saurischia</taxon>
        <taxon>Theropoda</taxon>
        <taxon>Coelurosauria</taxon>
        <taxon>Aves</taxon>
        <taxon>Neognathae</taxon>
        <taxon>Neoaves</taxon>
        <taxon>Telluraves</taxon>
        <taxon>Australaves</taxon>
        <taxon>Passeriformes</taxon>
        <taxon>Passerellidae</taxon>
        <taxon>Junco</taxon>
    </lineage>
</organism>
<feature type="transmembrane region" description="Helical" evidence="9">
    <location>
        <begin position="186"/>
        <end position="213"/>
    </location>
</feature>
<feature type="transmembrane region" description="Helical" evidence="9">
    <location>
        <begin position="492"/>
        <end position="518"/>
    </location>
</feature>
<keyword evidence="11" id="KW-1185">Reference proteome</keyword>
<evidence type="ECO:0000256" key="8">
    <source>
        <dbReference type="RuleBase" id="RU003732"/>
    </source>
</evidence>
<feature type="binding site" evidence="6">
    <location>
        <position position="127"/>
    </location>
    <ligand>
        <name>Na(+)</name>
        <dbReference type="ChEBI" id="CHEBI:29101"/>
        <label>1</label>
    </ligand>
</feature>
<feature type="binding site" evidence="6">
    <location>
        <position position="366"/>
    </location>
    <ligand>
        <name>Na(+)</name>
        <dbReference type="ChEBI" id="CHEBI:29101"/>
        <label>1</label>
    </ligand>
</feature>
<dbReference type="GO" id="GO:0005886">
    <property type="term" value="C:plasma membrane"/>
    <property type="evidence" value="ECO:0007669"/>
    <property type="project" value="TreeGrafter"/>
</dbReference>
<feature type="binding site" evidence="6">
    <location>
        <position position="467"/>
    </location>
    <ligand>
        <name>Na(+)</name>
        <dbReference type="ChEBI" id="CHEBI:29101"/>
        <label>1</label>
    </ligand>
</feature>
<feature type="binding site" evidence="6">
    <location>
        <position position="120"/>
    </location>
    <ligand>
        <name>Na(+)</name>
        <dbReference type="ChEBI" id="CHEBI:29101"/>
        <label>1</label>
    </ligand>
</feature>
<feature type="transmembrane region" description="Helical" evidence="9">
    <location>
        <begin position="392"/>
        <end position="416"/>
    </location>
</feature>
<evidence type="ECO:0000256" key="5">
    <source>
        <dbReference type="ARBA" id="ARBA00023136"/>
    </source>
</evidence>
<keyword evidence="5 9" id="KW-0472">Membrane</keyword>
<dbReference type="Proteomes" id="UP000694408">
    <property type="component" value="Unplaced"/>
</dbReference>
<dbReference type="PANTHER" id="PTHR11616">
    <property type="entry name" value="SODIUM/CHLORIDE DEPENDENT TRANSPORTER"/>
    <property type="match status" value="1"/>
</dbReference>
<keyword evidence="6" id="KW-0479">Metal-binding</keyword>
<feature type="transmembrane region" description="Helical" evidence="9">
    <location>
        <begin position="565"/>
        <end position="587"/>
    </location>
</feature>
<protein>
    <recommendedName>
        <fullName evidence="8">Transporter</fullName>
    </recommendedName>
</protein>
<evidence type="ECO:0000256" key="9">
    <source>
        <dbReference type="SAM" id="Phobius"/>
    </source>
</evidence>
<comment type="subcellular location">
    <subcellularLocation>
        <location evidence="1">Membrane</location>
        <topology evidence="1">Multi-pass membrane protein</topology>
    </subcellularLocation>
</comment>
<feature type="transmembrane region" description="Helical" evidence="9">
    <location>
        <begin position="607"/>
        <end position="627"/>
    </location>
</feature>
<dbReference type="PRINTS" id="PR00176">
    <property type="entry name" value="NANEUSMPORT"/>
</dbReference>
<evidence type="ECO:0000313" key="10">
    <source>
        <dbReference type="Ensembl" id="ENSJHYP00000020490.1"/>
    </source>
</evidence>
<sequence length="714" mass="79740">MWDHIYPFCLLRGRAGQWLRGETESCWDRVFPRHRCQCCHLGSQIHSRVLGTSSLSPILHSLCLFLAHPLSALSHPLVPQPVPPDLLVSPSSQDGDLGSECPEDRGTWTGRLDFLLSCIGYCVGLGNVWRFPYRAYTNGGGAFLVPYFIMLAICGIPIFFMELSLGQFSSLGPLAVWKISPLFKGVGMGTILIVSLVAIYYNMIIAYVLFYLFASLTSDLPWQHCGNWWNTELCLDHHVIRAGNSSLPVNISNTVSPSEEYWSRYVLHIQGSSGIGDPGRIRWNLCLCLLLSWTIVYLCILKGVKSSGKVVYFTATFPYLILVMLLIRGVTLEGAWKGIQFYLTPQFDHLLSSKVWIEAALQIFYSLGVGFGGLLTFASYNTFHQNIYRDTFIVTLGNAITSILAGFAIFSVLGYMSQELGVPVNQVAKAGPGLAFVVYPQAMTMLPLSPFWSFMFFFMLLTLGLDSQFAFMETIVTAVTDEFPYYLRPKKASFSALICIALFLMGLILTTEGGMYWLVLLDDYSAGFGLMVVVITTCLVVTRVYGMKRFCRDIQMMLGFKPGPYFRACWMVLSPATMMALLVYNIVKYQPSEYGNYQFPTWAEALGILMGVLSCLMIPMGMVVAVLQEEGTLWERVQQASRPAMGWGPALEENRSGAYVGSLAGSQSPKPLMVHMRKYGGITSYENTAIEVDREMEEEEEEERWRGGEGVPVC</sequence>
<dbReference type="InterPro" id="IPR037272">
    <property type="entry name" value="SNS_sf"/>
</dbReference>
<keyword evidence="6" id="KW-0915">Sodium</keyword>
<dbReference type="InterPro" id="IPR000175">
    <property type="entry name" value="Na/ntran_symport"/>
</dbReference>
<dbReference type="GO" id="GO:0046872">
    <property type="term" value="F:metal ion binding"/>
    <property type="evidence" value="ECO:0007669"/>
    <property type="project" value="UniProtKB-KW"/>
</dbReference>
<dbReference type="PROSITE" id="PS00610">
    <property type="entry name" value="NA_NEUROTRAN_SYMP_1"/>
    <property type="match status" value="1"/>
</dbReference>